<gene>
    <name evidence="12" type="ORF">PPAR00522_LOCUS7113</name>
</gene>
<keyword evidence="3" id="KW-0444">Lipid biosynthesis</keyword>
<proteinExistence type="inferred from homology"/>
<keyword evidence="9 11" id="KW-0472">Membrane</keyword>
<sequence length="327" mass="37880">MWKESWEKEHPAGARLYTDGQKVNDKQNVVERIIAMISLSLYVGFMNWFVLLVIGAFFYRICLYLVIALLLTLLLPAKPVLWPRFNKLWIFKAWRRYFKYSYCIEEHLNPDKRYIMVEFPHGAFPIGAIVAGTLMQSLFPQMKIYSVAASSVFYVPFWRHFMSWIGSLPATASNFRRLLKRGSVAVVVGGIAEMYMQHPRKERIKLIGRKGFVRIALEQQVDGIIPVYYFGQSRVLDFGPRFLQGVSRRLRVSFGVLIGWMGLPIPRPLPIYMVNGKPVPVPKIEKDDPNFNAKVDELATLVVKELQDLYDRHKAEFGWGDRILSIE</sequence>
<evidence type="ECO:0000256" key="3">
    <source>
        <dbReference type="ARBA" id="ARBA00022516"/>
    </source>
</evidence>
<dbReference type="CDD" id="cd07987">
    <property type="entry name" value="LPLAT_MGAT-like"/>
    <property type="match status" value="1"/>
</dbReference>
<dbReference type="GO" id="GO:0004144">
    <property type="term" value="F:diacylglycerol O-acyltransferase activity"/>
    <property type="evidence" value="ECO:0007669"/>
    <property type="project" value="TreeGrafter"/>
</dbReference>
<dbReference type="Pfam" id="PF03982">
    <property type="entry name" value="DAGAT"/>
    <property type="match status" value="1"/>
</dbReference>
<evidence type="ECO:0000313" key="12">
    <source>
        <dbReference type="EMBL" id="CAD8770711.1"/>
    </source>
</evidence>
<dbReference type="AlphaFoldDB" id="A0A7S0YBA9"/>
<evidence type="ECO:0000256" key="7">
    <source>
        <dbReference type="ARBA" id="ARBA00022989"/>
    </source>
</evidence>
<protein>
    <recommendedName>
        <fullName evidence="11">Acyltransferase</fullName>
        <ecNumber evidence="11">2.3.1.-</ecNumber>
    </recommendedName>
</protein>
<evidence type="ECO:0000256" key="6">
    <source>
        <dbReference type="ARBA" id="ARBA00022824"/>
    </source>
</evidence>
<feature type="transmembrane region" description="Helical" evidence="11">
    <location>
        <begin position="33"/>
        <end position="51"/>
    </location>
</feature>
<evidence type="ECO:0000256" key="2">
    <source>
        <dbReference type="ARBA" id="ARBA00005420"/>
    </source>
</evidence>
<dbReference type="EMBL" id="HBFM01011232">
    <property type="protein sequence ID" value="CAD8770711.1"/>
    <property type="molecule type" value="Transcribed_RNA"/>
</dbReference>
<organism evidence="12">
    <name type="scientific">Polytomella parva</name>
    <dbReference type="NCBI Taxonomy" id="51329"/>
    <lineage>
        <taxon>Eukaryota</taxon>
        <taxon>Viridiplantae</taxon>
        <taxon>Chlorophyta</taxon>
        <taxon>core chlorophytes</taxon>
        <taxon>Chlorophyceae</taxon>
        <taxon>CS clade</taxon>
        <taxon>Chlamydomonadales</taxon>
        <taxon>Chlamydomonadaceae</taxon>
        <taxon>Polytomella</taxon>
    </lineage>
</organism>
<dbReference type="InterPro" id="IPR007130">
    <property type="entry name" value="DAGAT"/>
</dbReference>
<keyword evidence="7 11" id="KW-1133">Transmembrane helix</keyword>
<evidence type="ECO:0000256" key="4">
    <source>
        <dbReference type="ARBA" id="ARBA00022679"/>
    </source>
</evidence>
<evidence type="ECO:0000256" key="5">
    <source>
        <dbReference type="ARBA" id="ARBA00022692"/>
    </source>
</evidence>
<evidence type="ECO:0000256" key="11">
    <source>
        <dbReference type="RuleBase" id="RU367023"/>
    </source>
</evidence>
<keyword evidence="5 11" id="KW-0812">Transmembrane</keyword>
<dbReference type="SUPFAM" id="SSF69593">
    <property type="entry name" value="Glycerol-3-phosphate (1)-acyltransferase"/>
    <property type="match status" value="1"/>
</dbReference>
<keyword evidence="4 11" id="KW-0808">Transferase</keyword>
<comment type="subcellular location">
    <subcellularLocation>
        <location evidence="1 11">Endoplasmic reticulum membrane</location>
        <topology evidence="1 11">Multi-pass membrane protein</topology>
    </subcellularLocation>
</comment>
<reference evidence="12" key="1">
    <citation type="submission" date="2021-01" db="EMBL/GenBank/DDBJ databases">
        <authorList>
            <person name="Corre E."/>
            <person name="Pelletier E."/>
            <person name="Niang G."/>
            <person name="Scheremetjew M."/>
            <person name="Finn R."/>
            <person name="Kale V."/>
            <person name="Holt S."/>
            <person name="Cochrane G."/>
            <person name="Meng A."/>
            <person name="Brown T."/>
            <person name="Cohen L."/>
        </authorList>
    </citation>
    <scope>NUCLEOTIDE SEQUENCE</scope>
    <source>
        <strain evidence="12">SAG 63-3</strain>
    </source>
</reference>
<dbReference type="PANTHER" id="PTHR12317:SF63">
    <property type="entry name" value="DIACYLGLYCEROL O-ACYLTRANSFERASE 2"/>
    <property type="match status" value="1"/>
</dbReference>
<keyword evidence="8" id="KW-0443">Lipid metabolism</keyword>
<feature type="transmembrane region" description="Helical" evidence="11">
    <location>
        <begin position="57"/>
        <end position="77"/>
    </location>
</feature>
<comment type="similarity">
    <text evidence="2 11">Belongs to the diacylglycerol acyltransferase family.</text>
</comment>
<evidence type="ECO:0000256" key="8">
    <source>
        <dbReference type="ARBA" id="ARBA00023098"/>
    </source>
</evidence>
<dbReference type="GO" id="GO:0005789">
    <property type="term" value="C:endoplasmic reticulum membrane"/>
    <property type="evidence" value="ECO:0007669"/>
    <property type="project" value="UniProtKB-SubCell"/>
</dbReference>
<dbReference type="PANTHER" id="PTHR12317">
    <property type="entry name" value="DIACYLGLYCEROL O-ACYLTRANSFERASE"/>
    <property type="match status" value="1"/>
</dbReference>
<name>A0A7S0YBA9_9CHLO</name>
<keyword evidence="10" id="KW-0012">Acyltransferase</keyword>
<evidence type="ECO:0000256" key="10">
    <source>
        <dbReference type="ARBA" id="ARBA00023315"/>
    </source>
</evidence>
<keyword evidence="6 11" id="KW-0256">Endoplasmic reticulum</keyword>
<accession>A0A7S0YBA9</accession>
<dbReference type="EC" id="2.3.1.-" evidence="11"/>
<dbReference type="GO" id="GO:0019432">
    <property type="term" value="P:triglyceride biosynthetic process"/>
    <property type="evidence" value="ECO:0007669"/>
    <property type="project" value="TreeGrafter"/>
</dbReference>
<evidence type="ECO:0000256" key="9">
    <source>
        <dbReference type="ARBA" id="ARBA00023136"/>
    </source>
</evidence>
<evidence type="ECO:0000256" key="1">
    <source>
        <dbReference type="ARBA" id="ARBA00004477"/>
    </source>
</evidence>